<dbReference type="SUPFAM" id="SSF53474">
    <property type="entry name" value="alpha/beta-Hydrolases"/>
    <property type="match status" value="2"/>
</dbReference>
<feature type="region of interest" description="Disordered" evidence="1">
    <location>
        <begin position="180"/>
        <end position="212"/>
    </location>
</feature>
<dbReference type="Gene3D" id="3.40.50.1820">
    <property type="entry name" value="alpha/beta hydrolase"/>
    <property type="match status" value="1"/>
</dbReference>
<keyword evidence="3" id="KW-1185">Reference proteome</keyword>
<proteinExistence type="predicted"/>
<accession>A0A8K0NU80</accession>
<protein>
    <recommendedName>
        <fullName evidence="4">Protein ABHD18</fullName>
    </recommendedName>
</protein>
<dbReference type="InterPro" id="IPR019149">
    <property type="entry name" value="ABHD18"/>
</dbReference>
<feature type="compositionally biased region" description="Polar residues" evidence="1">
    <location>
        <begin position="180"/>
        <end position="200"/>
    </location>
</feature>
<dbReference type="OrthoDB" id="9987145at2759"/>
<name>A0A8K0NU80_LADFU</name>
<evidence type="ECO:0008006" key="4">
    <source>
        <dbReference type="Google" id="ProtNLM"/>
    </source>
</evidence>
<dbReference type="PANTHER" id="PTHR13617:SF14">
    <property type="entry name" value="PROTEIN ABHD18"/>
    <property type="match status" value="1"/>
</dbReference>
<sequence>MNPTSLSKFFWRRRQLMAKPLLKKAGIGSILVENPFYGLRRPKDQVRSNLHNVSDIFVMGGCLMLESLALFHWCEKEGFGPLGITGISMGGHMASLAATNWPKPLVLVPCLSWSTASGVFTKGVMSGAIHWDILMDQYFSNGKYREEIKKMLFCQEDAFRAGQLFAQNFPQSMDLIEQFQSEETSKSTQGTTSLSSNQGGVRNKAYAKQTAEKSRGSINSVLAQGMLKNPSTVQLKRDHSDTVSSKMNPTLVDVTEFSEKVEAEVLKRSNPVHEDESAILSMSVKEQEVHVDVKNGNEKKTTQNLLEILSPSKLMDTKNILAGFHVSKSKLLSLYGESEVDRKAITQEDLAREEALQFMRGIMDECTHLKNFDVPFDPELVIAVSAKDDGYVPQEGVTDLRDIWPGIEVRHLDAGHVSAYVLYQHAFRAAIVDAFERAFKKYNSF</sequence>
<dbReference type="Pfam" id="PF09752">
    <property type="entry name" value="ABHD18"/>
    <property type="match status" value="1"/>
</dbReference>
<reference evidence="2" key="1">
    <citation type="submission" date="2013-04" db="EMBL/GenBank/DDBJ databases">
        <authorList>
            <person name="Qu J."/>
            <person name="Murali S.C."/>
            <person name="Bandaranaike D."/>
            <person name="Bellair M."/>
            <person name="Blankenburg K."/>
            <person name="Chao H."/>
            <person name="Dinh H."/>
            <person name="Doddapaneni H."/>
            <person name="Downs B."/>
            <person name="Dugan-Rocha S."/>
            <person name="Elkadiri S."/>
            <person name="Gnanaolivu R.D."/>
            <person name="Hernandez B."/>
            <person name="Javaid M."/>
            <person name="Jayaseelan J.C."/>
            <person name="Lee S."/>
            <person name="Li M."/>
            <person name="Ming W."/>
            <person name="Munidasa M."/>
            <person name="Muniz J."/>
            <person name="Nguyen L."/>
            <person name="Ongeri F."/>
            <person name="Osuji N."/>
            <person name="Pu L.-L."/>
            <person name="Puazo M."/>
            <person name="Qu C."/>
            <person name="Quiroz J."/>
            <person name="Raj R."/>
            <person name="Weissenberger G."/>
            <person name="Xin Y."/>
            <person name="Zou X."/>
            <person name="Han Y."/>
            <person name="Richards S."/>
            <person name="Worley K."/>
            <person name="Muzny D."/>
            <person name="Gibbs R."/>
        </authorList>
    </citation>
    <scope>NUCLEOTIDE SEQUENCE</scope>
    <source>
        <strain evidence="2">Sampled in the wild</strain>
    </source>
</reference>
<evidence type="ECO:0000313" key="2">
    <source>
        <dbReference type="EMBL" id="KAG8224825.1"/>
    </source>
</evidence>
<dbReference type="EMBL" id="KZ308212">
    <property type="protein sequence ID" value="KAG8224825.1"/>
    <property type="molecule type" value="Genomic_DNA"/>
</dbReference>
<dbReference type="Proteomes" id="UP000792457">
    <property type="component" value="Unassembled WGS sequence"/>
</dbReference>
<evidence type="ECO:0000256" key="1">
    <source>
        <dbReference type="SAM" id="MobiDB-lite"/>
    </source>
</evidence>
<comment type="caution">
    <text evidence="2">The sequence shown here is derived from an EMBL/GenBank/DDBJ whole genome shotgun (WGS) entry which is preliminary data.</text>
</comment>
<gene>
    <name evidence="2" type="ORF">J437_LFUL002272</name>
</gene>
<dbReference type="InterPro" id="IPR029058">
    <property type="entry name" value="AB_hydrolase_fold"/>
</dbReference>
<dbReference type="AlphaFoldDB" id="A0A8K0NU80"/>
<reference evidence="2" key="2">
    <citation type="submission" date="2017-10" db="EMBL/GenBank/DDBJ databases">
        <title>Ladona fulva Genome sequencing and assembly.</title>
        <authorList>
            <person name="Murali S."/>
            <person name="Richards S."/>
            <person name="Bandaranaike D."/>
            <person name="Bellair M."/>
            <person name="Blankenburg K."/>
            <person name="Chao H."/>
            <person name="Dinh H."/>
            <person name="Doddapaneni H."/>
            <person name="Dugan-Rocha S."/>
            <person name="Elkadiri S."/>
            <person name="Gnanaolivu R."/>
            <person name="Hernandez B."/>
            <person name="Skinner E."/>
            <person name="Javaid M."/>
            <person name="Lee S."/>
            <person name="Li M."/>
            <person name="Ming W."/>
            <person name="Munidasa M."/>
            <person name="Muniz J."/>
            <person name="Nguyen L."/>
            <person name="Hughes D."/>
            <person name="Osuji N."/>
            <person name="Pu L.-L."/>
            <person name="Puazo M."/>
            <person name="Qu C."/>
            <person name="Quiroz J."/>
            <person name="Raj R."/>
            <person name="Weissenberger G."/>
            <person name="Xin Y."/>
            <person name="Zou X."/>
            <person name="Han Y."/>
            <person name="Worley K."/>
            <person name="Muzny D."/>
            <person name="Gibbs R."/>
        </authorList>
    </citation>
    <scope>NUCLEOTIDE SEQUENCE</scope>
    <source>
        <strain evidence="2">Sampled in the wild</strain>
    </source>
</reference>
<dbReference type="PANTHER" id="PTHR13617">
    <property type="entry name" value="PROTEIN ABHD18"/>
    <property type="match status" value="1"/>
</dbReference>
<organism evidence="2 3">
    <name type="scientific">Ladona fulva</name>
    <name type="common">Scarce chaser dragonfly</name>
    <name type="synonym">Libellula fulva</name>
    <dbReference type="NCBI Taxonomy" id="123851"/>
    <lineage>
        <taxon>Eukaryota</taxon>
        <taxon>Metazoa</taxon>
        <taxon>Ecdysozoa</taxon>
        <taxon>Arthropoda</taxon>
        <taxon>Hexapoda</taxon>
        <taxon>Insecta</taxon>
        <taxon>Pterygota</taxon>
        <taxon>Palaeoptera</taxon>
        <taxon>Odonata</taxon>
        <taxon>Epiprocta</taxon>
        <taxon>Anisoptera</taxon>
        <taxon>Libelluloidea</taxon>
        <taxon>Libellulidae</taxon>
        <taxon>Ladona</taxon>
    </lineage>
</organism>
<evidence type="ECO:0000313" key="3">
    <source>
        <dbReference type="Proteomes" id="UP000792457"/>
    </source>
</evidence>